<dbReference type="PANTHER" id="PTHR35526">
    <property type="entry name" value="ANTI-SIGMA-F FACTOR RSBW-RELATED"/>
    <property type="match status" value="1"/>
</dbReference>
<name>A0A0K8Q087_STRAJ</name>
<dbReference type="Proteomes" id="UP000053859">
    <property type="component" value="Unassembled WGS sequence"/>
</dbReference>
<dbReference type="AlphaFoldDB" id="A0A0K8Q087"/>
<dbReference type="Gene3D" id="3.30.565.10">
    <property type="entry name" value="Histidine kinase-like ATPase, C-terminal domain"/>
    <property type="match status" value="1"/>
</dbReference>
<keyword evidence="5" id="KW-1185">Reference proteome</keyword>
<dbReference type="SUPFAM" id="SSF55874">
    <property type="entry name" value="ATPase domain of HSP90 chaperone/DNA topoisomerase II/histidine kinase"/>
    <property type="match status" value="1"/>
</dbReference>
<dbReference type="InterPro" id="IPR050267">
    <property type="entry name" value="Anti-sigma-factor_SerPK"/>
</dbReference>
<reference evidence="4" key="1">
    <citation type="journal article" date="2015" name="Genome Announc.">
        <title>Draft Genome Sequence of Thiostrepton-Producing Streptomyces azureus ATCC 14921.</title>
        <authorList>
            <person name="Sakihara K."/>
            <person name="Maeda J."/>
            <person name="Tashiro K."/>
            <person name="Fujino Y."/>
            <person name="Kuhara S."/>
            <person name="Ohshima T."/>
            <person name="Ogata S."/>
            <person name="Doi K."/>
        </authorList>
    </citation>
    <scope>NUCLEOTIDE SEQUENCE [LARGE SCALE GENOMIC DNA]</scope>
    <source>
        <strain evidence="4">ATCC14921</strain>
    </source>
</reference>
<evidence type="ECO:0000313" key="4">
    <source>
        <dbReference type="EMBL" id="GAP53431.1"/>
    </source>
</evidence>
<evidence type="ECO:0000256" key="2">
    <source>
        <dbReference type="SAM" id="MobiDB-lite"/>
    </source>
</evidence>
<dbReference type="PATRIC" id="fig|146537.3.peg.8775"/>
<dbReference type="RefSeq" id="WP_107084062.1">
    <property type="nucleotide sequence ID" value="NZ_DF968533.1"/>
</dbReference>
<keyword evidence="1" id="KW-0808">Transferase</keyword>
<sequence>MTEPLTLELLALPKAVPEARRAVREHLGVPCPEVQLRVSELLANVINHVGEETPVTLRLISTPDDGTRVEVTDPDPYTWVVLRRPGAQDEAGRGLMLLDAMATRWGVTEDVRGKTVWCEVPGRPCGAQGSLSHRKPARPAVPSPPSSPDTSSASS</sequence>
<gene>
    <name evidence="4" type="ORF">SAZU_8313</name>
</gene>
<organism evidence="4 5">
    <name type="scientific">Streptomyces azureus</name>
    <dbReference type="NCBI Taxonomy" id="146537"/>
    <lineage>
        <taxon>Bacteria</taxon>
        <taxon>Bacillati</taxon>
        <taxon>Actinomycetota</taxon>
        <taxon>Actinomycetes</taxon>
        <taxon>Kitasatosporales</taxon>
        <taxon>Streptomycetaceae</taxon>
        <taxon>Streptomyces</taxon>
    </lineage>
</organism>
<dbReference type="Pfam" id="PF13581">
    <property type="entry name" value="HATPase_c_2"/>
    <property type="match status" value="1"/>
</dbReference>
<evidence type="ECO:0000259" key="3">
    <source>
        <dbReference type="Pfam" id="PF13581"/>
    </source>
</evidence>
<feature type="domain" description="Histidine kinase/HSP90-like ATPase" evidence="3">
    <location>
        <begin position="11"/>
        <end position="117"/>
    </location>
</feature>
<feature type="region of interest" description="Disordered" evidence="2">
    <location>
        <begin position="123"/>
        <end position="155"/>
    </location>
</feature>
<dbReference type="InterPro" id="IPR036890">
    <property type="entry name" value="HATPase_C_sf"/>
</dbReference>
<evidence type="ECO:0000256" key="1">
    <source>
        <dbReference type="ARBA" id="ARBA00022527"/>
    </source>
</evidence>
<keyword evidence="1" id="KW-0723">Serine/threonine-protein kinase</keyword>
<proteinExistence type="predicted"/>
<evidence type="ECO:0000313" key="5">
    <source>
        <dbReference type="Proteomes" id="UP000053859"/>
    </source>
</evidence>
<dbReference type="OrthoDB" id="3211521at2"/>
<dbReference type="CDD" id="cd16936">
    <property type="entry name" value="HATPase_RsbW-like"/>
    <property type="match status" value="1"/>
</dbReference>
<protein>
    <recommendedName>
        <fullName evidence="3">Histidine kinase/HSP90-like ATPase domain-containing protein</fullName>
    </recommendedName>
</protein>
<accession>A0A0K8Q087</accession>
<dbReference type="PANTHER" id="PTHR35526:SF3">
    <property type="entry name" value="ANTI-SIGMA-F FACTOR RSBW"/>
    <property type="match status" value="1"/>
</dbReference>
<dbReference type="InterPro" id="IPR003594">
    <property type="entry name" value="HATPase_dom"/>
</dbReference>
<keyword evidence="1" id="KW-0418">Kinase</keyword>
<dbReference type="GO" id="GO:0004674">
    <property type="term" value="F:protein serine/threonine kinase activity"/>
    <property type="evidence" value="ECO:0007669"/>
    <property type="project" value="UniProtKB-KW"/>
</dbReference>
<dbReference type="EMBL" id="DF968533">
    <property type="protein sequence ID" value="GAP53431.1"/>
    <property type="molecule type" value="Genomic_DNA"/>
</dbReference>